<sequence>MQTPGRARESYSEAMLQVISKSHTGMGTAGAPTTPARDATTRAATISASAPLSSSAALTRKLTLHDIWLLALCSSAPQSYMTAPDGRNKVTCLHPGCTEGWNSNSSFLLEKVGLRKYKLP</sequence>
<dbReference type="AlphaFoldDB" id="A0AAD4U6R0"/>
<proteinExistence type="predicted"/>
<evidence type="ECO:0000313" key="2">
    <source>
        <dbReference type="EMBL" id="KAI4539302.1"/>
    </source>
</evidence>
<accession>A0AAD4U6R0</accession>
<feature type="compositionally biased region" description="Low complexity" evidence="1">
    <location>
        <begin position="29"/>
        <end position="41"/>
    </location>
</feature>
<reference evidence="2" key="1">
    <citation type="submission" date="2022-03" db="EMBL/GenBank/DDBJ databases">
        <title>Genomic analyses of argali, domestic sheep and their hybrids provide insights into chromosomal evolution, heterosis and genetic basis of agronomic traits.</title>
        <authorList>
            <person name="Li M."/>
        </authorList>
    </citation>
    <scope>NUCLEOTIDE SEQUENCE</scope>
    <source>
        <strain evidence="2">CAU-MHL-2022a</strain>
        <tissue evidence="2">Skin</tissue>
    </source>
</reference>
<dbReference type="EMBL" id="JAKZEL010000011">
    <property type="protein sequence ID" value="KAI4539302.1"/>
    <property type="molecule type" value="Genomic_DNA"/>
</dbReference>
<gene>
    <name evidence="2" type="ORF">MG293_010694</name>
</gene>
<evidence type="ECO:0000313" key="3">
    <source>
        <dbReference type="Proteomes" id="UP001214576"/>
    </source>
</evidence>
<dbReference type="Proteomes" id="UP001214576">
    <property type="component" value="Unassembled WGS sequence"/>
</dbReference>
<comment type="caution">
    <text evidence="2">The sequence shown here is derived from an EMBL/GenBank/DDBJ whole genome shotgun (WGS) entry which is preliminary data.</text>
</comment>
<name>A0AAD4U6R0_OVIAM</name>
<evidence type="ECO:0000256" key="1">
    <source>
        <dbReference type="SAM" id="MobiDB-lite"/>
    </source>
</evidence>
<keyword evidence="3" id="KW-1185">Reference proteome</keyword>
<protein>
    <submittedName>
        <fullName evidence="2">Uncharacterized protein</fullName>
    </submittedName>
</protein>
<feature type="region of interest" description="Disordered" evidence="1">
    <location>
        <begin position="22"/>
        <end position="41"/>
    </location>
</feature>
<organism evidence="2 3">
    <name type="scientific">Ovis ammon polii</name>
    <dbReference type="NCBI Taxonomy" id="230172"/>
    <lineage>
        <taxon>Eukaryota</taxon>
        <taxon>Metazoa</taxon>
        <taxon>Chordata</taxon>
        <taxon>Craniata</taxon>
        <taxon>Vertebrata</taxon>
        <taxon>Euteleostomi</taxon>
        <taxon>Mammalia</taxon>
        <taxon>Eutheria</taxon>
        <taxon>Laurasiatheria</taxon>
        <taxon>Artiodactyla</taxon>
        <taxon>Ruminantia</taxon>
        <taxon>Pecora</taxon>
        <taxon>Bovidae</taxon>
        <taxon>Caprinae</taxon>
        <taxon>Ovis</taxon>
    </lineage>
</organism>